<reference evidence="2" key="1">
    <citation type="submission" date="2021-06" db="EMBL/GenBank/DDBJ databases">
        <authorList>
            <person name="Hodson N. C."/>
            <person name="Mongue J. A."/>
            <person name="Jaron S. K."/>
        </authorList>
    </citation>
    <scope>NUCLEOTIDE SEQUENCE</scope>
</reference>
<feature type="non-terminal residue" evidence="2">
    <location>
        <position position="1"/>
    </location>
</feature>
<evidence type="ECO:0000313" key="2">
    <source>
        <dbReference type="EMBL" id="CAG7826751.1"/>
    </source>
</evidence>
<evidence type="ECO:0000313" key="3">
    <source>
        <dbReference type="Proteomes" id="UP000708208"/>
    </source>
</evidence>
<dbReference type="AlphaFoldDB" id="A0A8J2PT29"/>
<keyword evidence="3" id="KW-1185">Reference proteome</keyword>
<protein>
    <submittedName>
        <fullName evidence="2">Uncharacterized protein</fullName>
    </submittedName>
</protein>
<comment type="caution">
    <text evidence="2">The sequence shown here is derived from an EMBL/GenBank/DDBJ whole genome shotgun (WGS) entry which is preliminary data.</text>
</comment>
<proteinExistence type="predicted"/>
<accession>A0A8J2PT29</accession>
<organism evidence="2 3">
    <name type="scientific">Allacma fusca</name>
    <dbReference type="NCBI Taxonomy" id="39272"/>
    <lineage>
        <taxon>Eukaryota</taxon>
        <taxon>Metazoa</taxon>
        <taxon>Ecdysozoa</taxon>
        <taxon>Arthropoda</taxon>
        <taxon>Hexapoda</taxon>
        <taxon>Collembola</taxon>
        <taxon>Symphypleona</taxon>
        <taxon>Sminthuridae</taxon>
        <taxon>Allacma</taxon>
    </lineage>
</organism>
<sequence>MNSSWAQPVGAFATRGAAPG</sequence>
<evidence type="ECO:0000256" key="1">
    <source>
        <dbReference type="SAM" id="MobiDB-lite"/>
    </source>
</evidence>
<name>A0A8J2PT29_9HEXA</name>
<gene>
    <name evidence="2" type="ORF">AFUS01_LOCUS36790</name>
</gene>
<feature type="region of interest" description="Disordered" evidence="1">
    <location>
        <begin position="1"/>
        <end position="20"/>
    </location>
</feature>
<dbReference type="EMBL" id="CAJVCH010541003">
    <property type="protein sequence ID" value="CAG7826751.1"/>
    <property type="molecule type" value="Genomic_DNA"/>
</dbReference>
<dbReference type="Proteomes" id="UP000708208">
    <property type="component" value="Unassembled WGS sequence"/>
</dbReference>